<dbReference type="GO" id="GO:0071949">
    <property type="term" value="F:FAD binding"/>
    <property type="evidence" value="ECO:0007669"/>
    <property type="project" value="InterPro"/>
</dbReference>
<dbReference type="Gene3D" id="3.30.465.10">
    <property type="match status" value="1"/>
</dbReference>
<evidence type="ECO:0000256" key="1">
    <source>
        <dbReference type="ARBA" id="ARBA00001974"/>
    </source>
</evidence>
<reference evidence="7" key="2">
    <citation type="submission" date="2020-02" db="EMBL/GenBank/DDBJ databases">
        <authorList>
            <person name="Gilchrist C.L.M."/>
            <person name="Chooi Y.-H."/>
        </authorList>
    </citation>
    <scope>NUCLEOTIDE SEQUENCE</scope>
    <source>
        <strain evidence="7">MST-FP2251</strain>
    </source>
</reference>
<dbReference type="InterPro" id="IPR016169">
    <property type="entry name" value="FAD-bd_PCMH_sub2"/>
</dbReference>
<organism evidence="7 8">
    <name type="scientific">Aspergillus nanangensis</name>
    <dbReference type="NCBI Taxonomy" id="2582783"/>
    <lineage>
        <taxon>Eukaryota</taxon>
        <taxon>Fungi</taxon>
        <taxon>Dikarya</taxon>
        <taxon>Ascomycota</taxon>
        <taxon>Pezizomycotina</taxon>
        <taxon>Eurotiomycetes</taxon>
        <taxon>Eurotiomycetidae</taxon>
        <taxon>Eurotiales</taxon>
        <taxon>Aspergillaceae</taxon>
        <taxon>Aspergillus</taxon>
        <taxon>Aspergillus subgen. Circumdati</taxon>
    </lineage>
</organism>
<protein>
    <recommendedName>
        <fullName evidence="6">FAD-binding PCMH-type domain-containing protein</fullName>
    </recommendedName>
</protein>
<sequence>MSPSASAVKQGLEEYLPDHVSITISGDPDYASTIATWNIRAQYRPLAVVQPTTAPEVSTLIKRAQELGVTQIAIRGGGHSFEGLSLGGQDGAFVIDMRKMDHVFATPEKNEVTAQGGALLSQVHLAAYRNGHKMVPLGTCPSVGIAGQVQCGGYGFYSRTYGPMVDRALAFEIVTADGEIRQVDDYHDSDLFYALRGSGVGSFGVITAVTLRTNDIPASIANFSVRWKLADSDIPSILKALQRACLGAPSSMNAMVMAWLGQFEVFGTILATSDSERDTNWRNFLDALPESNDARIEGMDFLTSVMDISKRQTSAPFYQTIDEVQREWDSHLRCMKIKSGFLPKPLTDEDMDRMGQFWKTQPSTGVRVQLLALDPGHTPQSDSTSIRARGCPWLMGMSVYITQKECRADELMSEAEERMPWLNQAYELFRPLSVGAYVGDDDLEEGAGVYEGYMASFYGRHLPRLSQVKARYDPGNLFHHALSIPVAGGG</sequence>
<name>A0AAD4CEL7_ASPNN</name>
<evidence type="ECO:0000313" key="8">
    <source>
        <dbReference type="Proteomes" id="UP001194746"/>
    </source>
</evidence>
<proteinExistence type="inferred from homology"/>
<dbReference type="Proteomes" id="UP001194746">
    <property type="component" value="Unassembled WGS sequence"/>
</dbReference>
<dbReference type="InterPro" id="IPR050416">
    <property type="entry name" value="FAD-linked_Oxidoreductase"/>
</dbReference>
<dbReference type="InterPro" id="IPR006094">
    <property type="entry name" value="Oxid_FAD_bind_N"/>
</dbReference>
<dbReference type="PROSITE" id="PS00862">
    <property type="entry name" value="OX2_COVAL_FAD"/>
    <property type="match status" value="1"/>
</dbReference>
<keyword evidence="4" id="KW-0274">FAD</keyword>
<dbReference type="Gene3D" id="3.40.462.20">
    <property type="match status" value="1"/>
</dbReference>
<comment type="cofactor">
    <cofactor evidence="1">
        <name>FAD</name>
        <dbReference type="ChEBI" id="CHEBI:57692"/>
    </cofactor>
</comment>
<evidence type="ECO:0000256" key="5">
    <source>
        <dbReference type="ARBA" id="ARBA00023002"/>
    </source>
</evidence>
<comment type="similarity">
    <text evidence="2">Belongs to the oxygen-dependent FAD-linked oxidoreductase family.</text>
</comment>
<dbReference type="InterPro" id="IPR036318">
    <property type="entry name" value="FAD-bd_PCMH-like_sf"/>
</dbReference>
<dbReference type="GO" id="GO:0016491">
    <property type="term" value="F:oxidoreductase activity"/>
    <property type="evidence" value="ECO:0007669"/>
    <property type="project" value="UniProtKB-KW"/>
</dbReference>
<dbReference type="InterPro" id="IPR016166">
    <property type="entry name" value="FAD-bd_PCMH"/>
</dbReference>
<dbReference type="PANTHER" id="PTHR42973:SF39">
    <property type="entry name" value="FAD-BINDING PCMH-TYPE DOMAIN-CONTAINING PROTEIN"/>
    <property type="match status" value="1"/>
</dbReference>
<accession>A0AAD4CEL7</accession>
<dbReference type="Pfam" id="PF08031">
    <property type="entry name" value="BBE"/>
    <property type="match status" value="1"/>
</dbReference>
<dbReference type="Gene3D" id="3.30.43.10">
    <property type="entry name" value="Uridine Diphospho-n-acetylenolpyruvylglucosamine Reductase, domain 2"/>
    <property type="match status" value="1"/>
</dbReference>
<evidence type="ECO:0000256" key="2">
    <source>
        <dbReference type="ARBA" id="ARBA00005466"/>
    </source>
</evidence>
<dbReference type="PANTHER" id="PTHR42973">
    <property type="entry name" value="BINDING OXIDOREDUCTASE, PUTATIVE (AFU_ORTHOLOGUE AFUA_1G17690)-RELATED"/>
    <property type="match status" value="1"/>
</dbReference>
<evidence type="ECO:0000256" key="4">
    <source>
        <dbReference type="ARBA" id="ARBA00022827"/>
    </source>
</evidence>
<dbReference type="SUPFAM" id="SSF56176">
    <property type="entry name" value="FAD-binding/transporter-associated domain-like"/>
    <property type="match status" value="1"/>
</dbReference>
<dbReference type="PROSITE" id="PS51387">
    <property type="entry name" value="FAD_PCMH"/>
    <property type="match status" value="1"/>
</dbReference>
<keyword evidence="3" id="KW-0285">Flavoprotein</keyword>
<dbReference type="Pfam" id="PF01565">
    <property type="entry name" value="FAD_binding_4"/>
    <property type="match status" value="1"/>
</dbReference>
<dbReference type="EMBL" id="VCAU01000106">
    <property type="protein sequence ID" value="KAF9885000.1"/>
    <property type="molecule type" value="Genomic_DNA"/>
</dbReference>
<evidence type="ECO:0000313" key="7">
    <source>
        <dbReference type="EMBL" id="KAF9885000.1"/>
    </source>
</evidence>
<keyword evidence="8" id="KW-1185">Reference proteome</keyword>
<dbReference type="InterPro" id="IPR012951">
    <property type="entry name" value="BBE"/>
</dbReference>
<evidence type="ECO:0000256" key="3">
    <source>
        <dbReference type="ARBA" id="ARBA00022630"/>
    </source>
</evidence>
<dbReference type="AlphaFoldDB" id="A0AAD4CEL7"/>
<feature type="domain" description="FAD-binding PCMH-type" evidence="6">
    <location>
        <begin position="41"/>
        <end position="216"/>
    </location>
</feature>
<dbReference type="InterPro" id="IPR006093">
    <property type="entry name" value="Oxy_OxRdtase_FAD_BS"/>
</dbReference>
<evidence type="ECO:0000259" key="6">
    <source>
        <dbReference type="PROSITE" id="PS51387"/>
    </source>
</evidence>
<reference evidence="7" key="1">
    <citation type="journal article" date="2019" name="Beilstein J. Org. Chem.">
        <title>Nanangenines: drimane sesquiterpenoids as the dominant metabolite cohort of a novel Australian fungus, Aspergillus nanangensis.</title>
        <authorList>
            <person name="Lacey H.J."/>
            <person name="Gilchrist C.L.M."/>
            <person name="Crombie A."/>
            <person name="Kalaitzis J.A."/>
            <person name="Vuong D."/>
            <person name="Rutledge P.J."/>
            <person name="Turner P."/>
            <person name="Pitt J.I."/>
            <person name="Lacey E."/>
            <person name="Chooi Y.H."/>
            <person name="Piggott A.M."/>
        </authorList>
    </citation>
    <scope>NUCLEOTIDE SEQUENCE</scope>
    <source>
        <strain evidence="7">MST-FP2251</strain>
    </source>
</reference>
<dbReference type="InterPro" id="IPR016167">
    <property type="entry name" value="FAD-bd_PCMH_sub1"/>
</dbReference>
<keyword evidence="5" id="KW-0560">Oxidoreductase</keyword>
<comment type="caution">
    <text evidence="7">The sequence shown here is derived from an EMBL/GenBank/DDBJ whole genome shotgun (WGS) entry which is preliminary data.</text>
</comment>
<gene>
    <name evidence="7" type="ORF">FE257_000823</name>
</gene>